<dbReference type="SMART" id="SM00822">
    <property type="entry name" value="PKS_KR"/>
    <property type="match status" value="1"/>
</dbReference>
<dbReference type="EMBL" id="BMTD01000002">
    <property type="protein sequence ID" value="GGU81722.1"/>
    <property type="molecule type" value="Genomic_DNA"/>
</dbReference>
<dbReference type="GO" id="GO:0005737">
    <property type="term" value="C:cytoplasm"/>
    <property type="evidence" value="ECO:0007669"/>
    <property type="project" value="TreeGrafter"/>
</dbReference>
<sequence length="1795" mass="189800">MSRAAEDDRIAVIGLAGRFPGAPDAETYWANLLDSTVSVTELSDDMLRAAGLSESEIADPHRVRRAPLLDDVAGFDAGLFGFGPREAELRDPQQRVFLEVVYGALEDAAIDPACAGSVGVFAGGATNRYAELNVRRNATAVRSYGEVGIQAGNHNDYIATIASYKLDLRGPALTVATACSTSLLAVHLACQALRNGECDVAVAGGVQLELPHGGGHRWVQGGIFSRDGLCRPFDAAADGTIFGDGAGAVVLKPLQDALRDNDRVMAVIRGSAVNNDGNRKAGFAAPSAEGQFAAVYEALAVSGVDASDVGYVEAHGTGTALGDPIETQALTRAFRAFTDRSGYCLLSSVKGNIGHLGPASGIAGLIKAVLAVQRGIVPGTANFTSPNPLMELESTPFHVRAEAAPWHTPGSRIAGVSSFGIGGTNVHVLVEQPPDRPAPRPASYRPAVVLPLAAASSDSLEAMARQLSEHLSQERPDPAAVARTLQRRPLRHRHRLAVVGGDTDALAEALADAPVSGAAQTAGGAVFMFPGQGAQHPEMARELHAREPVFRDAFDQCLDLFGTPTATALREVLLGGAPDAARRLRDTSVTQPALFAVEWALSRLLASWEIRPVAMVGHSVGEITAAALSGVFSLRDAARLVVRRGELLAATPAGALVGLAVSADEAARLTDGYDVWVSADNGVRSCTVGGSTEAVAELTARLARSGRRWIELDVDRAFHTPLTEHAAAELERFVAGLSLNRPRIPWVSDVTGRWITDEEAQDPAYWGRHLRCPVRFREALEHAAGLEDGVLVEVGPGQTLTQLARRAPQVVAHRRRPVACLPAAGGRSAPLETLYRAVAALWQSGVDVAWRALTEDEGHEPVPLPGYVFDRTSFWISPDPVEDRRTDDPAPARQAAGTTRGRITVPVWQEAPRVPREPVRGRRWLVVTDDAGAAAPLLDQLSDAGVHAMLVKADEQAPHRVSEDLVAELGAATEPLEIVHLLLQGAPPAKPGSEAWCEHWLDRGYRSVQSVVQDLARHRPAERSVRLTVLADRLWDVSGTEPLDVAKAPVVSLLHTATREISGLRARVIDVPGALGQHDRATSRSLAALLCADDGTVMDRTALRGTRRWTPSYADIDEDDLLAAAHRATADGVWLITGGLGALGLVAAERLGALGQVKLALLGRSGLPDRRRWTDPAGLTDDQLSAVAAVSRLERAGCTVLPLAADVCDRASLGTAVDRIRAELGPVKGVVHAAGVAGGGMLAVKDPGSAERVLRPKTIGTVLLDELLGDEPETFILFSSVAAITGQLGLGDYAAANAFLDAFAHERARRRPGRTVSVNWPSWDGAGMAVRAESERSGRRPQEQGAARVVVEPVAAEPGESHVFLARVTPDAWLVDEHRMGGTPVLPGTGFLELLLRAVGLVRPGPVRCTDVTFTAPLAVVRPTELTVRFTPAADGWRFRMTTLTASGETVVHVTGGVSADDGDVPRHDLSALRAAHPAHAEGPRFNDGSGLMTVGERWFNVTSVRTGDAGTLAELALSDRFRRDTEDHLLHPALLDCATSFLVPLPEGTNALPFAYQSLVVRDRLPASVTALVREHRQEGRGTLLRDVSLIDASGREIVTASGFTLRRVERAAATDAVRGALDGEGARAQEPAPLRSSGVARDSFLDVETGGRLFDAFLAVDRGPQVIVAPEGLTEKLRRADDYTAASMTSASMTSAARPGGPGAAPAAVPGTDAAPAGAGGSAFAGRLTALWSEVVGAPSGPDDDFFEAGGDSLAAVQLVERIRVELDVELPMAVLFDHPTLAELLTEAERRR</sequence>
<dbReference type="PROSITE" id="PS52019">
    <property type="entry name" value="PKS_MFAS_DH"/>
    <property type="match status" value="1"/>
</dbReference>
<name>A0A918I918_9ACTN</name>
<keyword evidence="6" id="KW-0012">Acyltransferase</keyword>
<dbReference type="Pfam" id="PF02801">
    <property type="entry name" value="Ketoacyl-synt_C"/>
    <property type="match status" value="1"/>
</dbReference>
<dbReference type="InterPro" id="IPR013968">
    <property type="entry name" value="PKS_KR"/>
</dbReference>
<dbReference type="InterPro" id="IPR014031">
    <property type="entry name" value="Ketoacyl_synth_C"/>
</dbReference>
<evidence type="ECO:0000313" key="13">
    <source>
        <dbReference type="Proteomes" id="UP000618795"/>
    </source>
</evidence>
<dbReference type="Pfam" id="PF14765">
    <property type="entry name" value="PS-DH"/>
    <property type="match status" value="1"/>
</dbReference>
<dbReference type="SUPFAM" id="SSF47336">
    <property type="entry name" value="ACP-like"/>
    <property type="match status" value="1"/>
</dbReference>
<feature type="domain" description="Carrier" evidence="9">
    <location>
        <begin position="1721"/>
        <end position="1795"/>
    </location>
</feature>
<dbReference type="GO" id="GO:0071770">
    <property type="term" value="P:DIM/DIP cell wall layer assembly"/>
    <property type="evidence" value="ECO:0007669"/>
    <property type="project" value="TreeGrafter"/>
</dbReference>
<dbReference type="InterPro" id="IPR049900">
    <property type="entry name" value="PKS_mFAS_DH"/>
</dbReference>
<evidence type="ECO:0000313" key="12">
    <source>
        <dbReference type="EMBL" id="GGU81722.1"/>
    </source>
</evidence>
<evidence type="ECO:0000259" key="9">
    <source>
        <dbReference type="PROSITE" id="PS50075"/>
    </source>
</evidence>
<dbReference type="PROSITE" id="PS00606">
    <property type="entry name" value="KS3_1"/>
    <property type="match status" value="1"/>
</dbReference>
<dbReference type="Pfam" id="PF21089">
    <property type="entry name" value="PKS_DH_N"/>
    <property type="match status" value="1"/>
</dbReference>
<keyword evidence="2" id="KW-0596">Phosphopantetheine</keyword>
<keyword evidence="4" id="KW-0808">Transferase</keyword>
<keyword evidence="5" id="KW-0045">Antibiotic biosynthesis</keyword>
<dbReference type="SMART" id="SM00823">
    <property type="entry name" value="PKS_PP"/>
    <property type="match status" value="1"/>
</dbReference>
<dbReference type="Pfam" id="PF16197">
    <property type="entry name" value="KAsynt_C_assoc"/>
    <property type="match status" value="1"/>
</dbReference>
<dbReference type="InterPro" id="IPR032821">
    <property type="entry name" value="PKS_assoc"/>
</dbReference>
<dbReference type="InterPro" id="IPR036736">
    <property type="entry name" value="ACP-like_sf"/>
</dbReference>
<dbReference type="GO" id="GO:0006633">
    <property type="term" value="P:fatty acid biosynthetic process"/>
    <property type="evidence" value="ECO:0007669"/>
    <property type="project" value="InterPro"/>
</dbReference>
<evidence type="ECO:0000256" key="5">
    <source>
        <dbReference type="ARBA" id="ARBA00023194"/>
    </source>
</evidence>
<evidence type="ECO:0000259" key="10">
    <source>
        <dbReference type="PROSITE" id="PS52004"/>
    </source>
</evidence>
<proteinExistence type="predicted"/>
<dbReference type="Gene3D" id="1.10.1200.10">
    <property type="entry name" value="ACP-like"/>
    <property type="match status" value="1"/>
</dbReference>
<comment type="pathway">
    <text evidence="1">Antibiotic biosynthesis.</text>
</comment>
<dbReference type="InterPro" id="IPR014030">
    <property type="entry name" value="Ketoacyl_synth_N"/>
</dbReference>
<dbReference type="PROSITE" id="PS00012">
    <property type="entry name" value="PHOSPHOPANTETHEINE"/>
    <property type="match status" value="1"/>
</dbReference>
<comment type="caution">
    <text evidence="12">The sequence shown here is derived from an EMBL/GenBank/DDBJ whole genome shotgun (WGS) entry which is preliminary data.</text>
</comment>
<evidence type="ECO:0000256" key="6">
    <source>
        <dbReference type="ARBA" id="ARBA00023315"/>
    </source>
</evidence>
<feature type="region of interest" description="Disordered" evidence="8">
    <location>
        <begin position="879"/>
        <end position="900"/>
    </location>
</feature>
<dbReference type="PROSITE" id="PS50075">
    <property type="entry name" value="CARRIER"/>
    <property type="match status" value="1"/>
</dbReference>
<feature type="active site" description="Proton acceptor; for dehydratase activity" evidence="7">
    <location>
        <position position="1378"/>
    </location>
</feature>
<dbReference type="PANTHER" id="PTHR43775:SF37">
    <property type="entry name" value="SI:DKEY-61P9.11"/>
    <property type="match status" value="1"/>
</dbReference>
<dbReference type="Proteomes" id="UP000618795">
    <property type="component" value="Unassembled WGS sequence"/>
</dbReference>
<dbReference type="CDD" id="cd00833">
    <property type="entry name" value="PKS"/>
    <property type="match status" value="1"/>
</dbReference>
<dbReference type="SUPFAM" id="SSF53901">
    <property type="entry name" value="Thiolase-like"/>
    <property type="match status" value="1"/>
</dbReference>
<dbReference type="SMART" id="SM00827">
    <property type="entry name" value="PKS_AT"/>
    <property type="match status" value="1"/>
</dbReference>
<organism evidence="12 13">
    <name type="scientific">Streptomyces filipinensis</name>
    <dbReference type="NCBI Taxonomy" id="66887"/>
    <lineage>
        <taxon>Bacteria</taxon>
        <taxon>Bacillati</taxon>
        <taxon>Actinomycetota</taxon>
        <taxon>Actinomycetes</taxon>
        <taxon>Kitasatosporales</taxon>
        <taxon>Streptomycetaceae</taxon>
        <taxon>Streptomyces</taxon>
    </lineage>
</organism>
<feature type="domain" description="Ketosynthase family 3 (KS3)" evidence="10">
    <location>
        <begin position="7"/>
        <end position="432"/>
    </location>
</feature>
<feature type="active site" description="Proton donor; for dehydratase activity" evidence="7">
    <location>
        <position position="1537"/>
    </location>
</feature>
<feature type="domain" description="PKS/mFAS DH" evidence="11">
    <location>
        <begin position="1347"/>
        <end position="1616"/>
    </location>
</feature>
<evidence type="ECO:0000256" key="4">
    <source>
        <dbReference type="ARBA" id="ARBA00022679"/>
    </source>
</evidence>
<dbReference type="RefSeq" id="WP_191871640.1">
    <property type="nucleotide sequence ID" value="NZ_BMTD01000002.1"/>
</dbReference>
<protein>
    <submittedName>
        <fullName evidence="12">Uncharacterized protein</fullName>
    </submittedName>
</protein>
<feature type="compositionally biased region" description="Basic and acidic residues" evidence="8">
    <location>
        <begin position="881"/>
        <end position="890"/>
    </location>
</feature>
<feature type="region of interest" description="C-terminal hotdog fold" evidence="7">
    <location>
        <begin position="1478"/>
        <end position="1616"/>
    </location>
</feature>
<dbReference type="Gene3D" id="3.10.129.110">
    <property type="entry name" value="Polyketide synthase dehydratase"/>
    <property type="match status" value="1"/>
</dbReference>
<dbReference type="SUPFAM" id="SSF51735">
    <property type="entry name" value="NAD(P)-binding Rossmann-fold domains"/>
    <property type="match status" value="2"/>
</dbReference>
<evidence type="ECO:0000256" key="7">
    <source>
        <dbReference type="PROSITE-ProRule" id="PRU01363"/>
    </source>
</evidence>
<feature type="region of interest" description="N-terminal hotdog fold" evidence="7">
    <location>
        <begin position="1347"/>
        <end position="1465"/>
    </location>
</feature>
<dbReference type="InterPro" id="IPR014043">
    <property type="entry name" value="Acyl_transferase_dom"/>
</dbReference>
<keyword evidence="3" id="KW-0597">Phosphoprotein</keyword>
<reference evidence="12" key="1">
    <citation type="journal article" date="2014" name="Int. J. Syst. Evol. Microbiol.">
        <title>Complete genome sequence of Corynebacterium casei LMG S-19264T (=DSM 44701T), isolated from a smear-ripened cheese.</title>
        <authorList>
            <consortium name="US DOE Joint Genome Institute (JGI-PGF)"/>
            <person name="Walter F."/>
            <person name="Albersmeier A."/>
            <person name="Kalinowski J."/>
            <person name="Ruckert C."/>
        </authorList>
    </citation>
    <scope>NUCLEOTIDE SEQUENCE</scope>
    <source>
        <strain evidence="12">JCM 4369</strain>
    </source>
</reference>
<gene>
    <name evidence="12" type="ORF">GCM10010260_12740</name>
</gene>
<dbReference type="InterPro" id="IPR016035">
    <property type="entry name" value="Acyl_Trfase/lysoPLipase"/>
</dbReference>
<dbReference type="SUPFAM" id="SSF55048">
    <property type="entry name" value="Probable ACP-binding domain of malonyl-CoA ACP transacylase"/>
    <property type="match status" value="1"/>
</dbReference>
<dbReference type="GO" id="GO:0031177">
    <property type="term" value="F:phosphopantetheine binding"/>
    <property type="evidence" value="ECO:0007669"/>
    <property type="project" value="InterPro"/>
</dbReference>
<dbReference type="InterPro" id="IPR020807">
    <property type="entry name" value="PKS_DH"/>
</dbReference>
<dbReference type="InterPro" id="IPR042104">
    <property type="entry name" value="PKS_dehydratase_sf"/>
</dbReference>
<dbReference type="InterPro" id="IPR020806">
    <property type="entry name" value="PKS_PP-bd"/>
</dbReference>
<dbReference type="InterPro" id="IPR006162">
    <property type="entry name" value="Ppantetheine_attach_site"/>
</dbReference>
<dbReference type="SUPFAM" id="SSF52151">
    <property type="entry name" value="FabD/lysophospholipase-like"/>
    <property type="match status" value="1"/>
</dbReference>
<dbReference type="Gene3D" id="3.40.47.10">
    <property type="match status" value="1"/>
</dbReference>
<dbReference type="Pfam" id="PF00698">
    <property type="entry name" value="Acyl_transf_1"/>
    <property type="match status" value="1"/>
</dbReference>
<dbReference type="InterPro" id="IPR049552">
    <property type="entry name" value="PKS_DH_N"/>
</dbReference>
<evidence type="ECO:0000256" key="8">
    <source>
        <dbReference type="SAM" id="MobiDB-lite"/>
    </source>
</evidence>
<dbReference type="Pfam" id="PF00550">
    <property type="entry name" value="PP-binding"/>
    <property type="match status" value="1"/>
</dbReference>
<dbReference type="Pfam" id="PF00109">
    <property type="entry name" value="ketoacyl-synt"/>
    <property type="match status" value="1"/>
</dbReference>
<dbReference type="InterPro" id="IPR009081">
    <property type="entry name" value="PP-bd_ACP"/>
</dbReference>
<dbReference type="GO" id="GO:0004315">
    <property type="term" value="F:3-oxoacyl-[acyl-carrier-protein] synthase activity"/>
    <property type="evidence" value="ECO:0007669"/>
    <property type="project" value="InterPro"/>
</dbReference>
<dbReference type="InterPro" id="IPR001227">
    <property type="entry name" value="Ac_transferase_dom_sf"/>
</dbReference>
<dbReference type="SMART" id="SM00826">
    <property type="entry name" value="PKS_DH"/>
    <property type="match status" value="1"/>
</dbReference>
<dbReference type="PANTHER" id="PTHR43775">
    <property type="entry name" value="FATTY ACID SYNTHASE"/>
    <property type="match status" value="1"/>
</dbReference>
<evidence type="ECO:0000259" key="11">
    <source>
        <dbReference type="PROSITE" id="PS52019"/>
    </source>
</evidence>
<accession>A0A918I918</accession>
<dbReference type="Gene3D" id="3.30.70.3290">
    <property type="match status" value="1"/>
</dbReference>
<evidence type="ECO:0000256" key="2">
    <source>
        <dbReference type="ARBA" id="ARBA00022450"/>
    </source>
</evidence>
<evidence type="ECO:0000256" key="1">
    <source>
        <dbReference type="ARBA" id="ARBA00004792"/>
    </source>
</evidence>
<dbReference type="InterPro" id="IPR057326">
    <property type="entry name" value="KR_dom"/>
</dbReference>
<keyword evidence="13" id="KW-1185">Reference proteome</keyword>
<dbReference type="Gene3D" id="3.40.50.720">
    <property type="entry name" value="NAD(P)-binding Rossmann-like Domain"/>
    <property type="match status" value="1"/>
</dbReference>
<dbReference type="InterPro" id="IPR036291">
    <property type="entry name" value="NAD(P)-bd_dom_sf"/>
</dbReference>
<dbReference type="InterPro" id="IPR018201">
    <property type="entry name" value="Ketoacyl_synth_AS"/>
</dbReference>
<dbReference type="InterPro" id="IPR050091">
    <property type="entry name" value="PKS_NRPS_Biosynth_Enz"/>
</dbReference>
<dbReference type="PROSITE" id="PS52004">
    <property type="entry name" value="KS3_2"/>
    <property type="match status" value="1"/>
</dbReference>
<dbReference type="InterPro" id="IPR049551">
    <property type="entry name" value="PKS_DH_C"/>
</dbReference>
<dbReference type="GO" id="GO:0004312">
    <property type="term" value="F:fatty acid synthase activity"/>
    <property type="evidence" value="ECO:0007669"/>
    <property type="project" value="TreeGrafter"/>
</dbReference>
<dbReference type="Pfam" id="PF08659">
    <property type="entry name" value="KR"/>
    <property type="match status" value="1"/>
</dbReference>
<dbReference type="GO" id="GO:0017000">
    <property type="term" value="P:antibiotic biosynthetic process"/>
    <property type="evidence" value="ECO:0007669"/>
    <property type="project" value="UniProtKB-KW"/>
</dbReference>
<dbReference type="InterPro" id="IPR016039">
    <property type="entry name" value="Thiolase-like"/>
</dbReference>
<evidence type="ECO:0000256" key="3">
    <source>
        <dbReference type="ARBA" id="ARBA00022553"/>
    </source>
</evidence>
<dbReference type="InterPro" id="IPR020841">
    <property type="entry name" value="PKS_Beta-ketoAc_synthase_dom"/>
</dbReference>
<dbReference type="GO" id="GO:0005886">
    <property type="term" value="C:plasma membrane"/>
    <property type="evidence" value="ECO:0007669"/>
    <property type="project" value="TreeGrafter"/>
</dbReference>
<dbReference type="SMART" id="SM00825">
    <property type="entry name" value="PKS_KS"/>
    <property type="match status" value="1"/>
</dbReference>
<dbReference type="CDD" id="cd08953">
    <property type="entry name" value="KR_2_SDR_x"/>
    <property type="match status" value="1"/>
</dbReference>
<dbReference type="InterPro" id="IPR016036">
    <property type="entry name" value="Malonyl_transacylase_ACP-bd"/>
</dbReference>
<reference evidence="12" key="2">
    <citation type="submission" date="2020-09" db="EMBL/GenBank/DDBJ databases">
        <authorList>
            <person name="Sun Q."/>
            <person name="Ohkuma M."/>
        </authorList>
    </citation>
    <scope>NUCLEOTIDE SEQUENCE</scope>
    <source>
        <strain evidence="12">JCM 4369</strain>
    </source>
</reference>
<dbReference type="Gene3D" id="3.40.366.10">
    <property type="entry name" value="Malonyl-Coenzyme A Acyl Carrier Protein, domain 2"/>
    <property type="match status" value="1"/>
</dbReference>